<keyword evidence="10" id="KW-0378">Hydrolase</keyword>
<dbReference type="GO" id="GO:0031514">
    <property type="term" value="C:motile cilium"/>
    <property type="evidence" value="ECO:0007669"/>
    <property type="project" value="InterPro"/>
</dbReference>
<name>A0AAW0X8T2_CHEQU</name>
<gene>
    <name evidence="22" type="ORF">OTU49_005323</name>
</gene>
<evidence type="ECO:0000313" key="22">
    <source>
        <dbReference type="EMBL" id="KAK8735803.1"/>
    </source>
</evidence>
<evidence type="ECO:0000256" key="7">
    <source>
        <dbReference type="ARBA" id="ARBA00022723"/>
    </source>
</evidence>
<dbReference type="GO" id="GO:0006302">
    <property type="term" value="P:double-strand break repair"/>
    <property type="evidence" value="ECO:0007669"/>
    <property type="project" value="InterPro"/>
</dbReference>
<evidence type="ECO:0000256" key="1">
    <source>
        <dbReference type="ARBA" id="ARBA00001947"/>
    </source>
</evidence>
<evidence type="ECO:0000256" key="20">
    <source>
        <dbReference type="SAM" id="Coils"/>
    </source>
</evidence>
<dbReference type="EMBL" id="JARKIK010000046">
    <property type="protein sequence ID" value="KAK8735803.1"/>
    <property type="molecule type" value="Genomic_DNA"/>
</dbReference>
<dbReference type="GO" id="GO:0005524">
    <property type="term" value="F:ATP binding"/>
    <property type="evidence" value="ECO:0007669"/>
    <property type="project" value="UniProtKB-KW"/>
</dbReference>
<proteinExistence type="inferred from homology"/>
<evidence type="ECO:0000256" key="19">
    <source>
        <dbReference type="PROSITE-ProRule" id="PRU00471"/>
    </source>
</evidence>
<dbReference type="NCBIfam" id="TIGR00606">
    <property type="entry name" value="rad50"/>
    <property type="match status" value="1"/>
</dbReference>
<feature type="coiled-coil region" evidence="20">
    <location>
        <begin position="716"/>
        <end position="774"/>
    </location>
</feature>
<feature type="coiled-coil region" evidence="20">
    <location>
        <begin position="586"/>
        <end position="634"/>
    </location>
</feature>
<feature type="coiled-coil region" evidence="20">
    <location>
        <begin position="983"/>
        <end position="1047"/>
    </location>
</feature>
<accession>A0AAW0X8T2</accession>
<dbReference type="PANTHER" id="PTHR18867">
    <property type="entry name" value="RAD50"/>
    <property type="match status" value="1"/>
</dbReference>
<dbReference type="GO" id="GO:0016887">
    <property type="term" value="F:ATP hydrolysis activity"/>
    <property type="evidence" value="ECO:0007669"/>
    <property type="project" value="InterPro"/>
</dbReference>
<dbReference type="GO" id="GO:0000722">
    <property type="term" value="P:telomere maintenance via recombination"/>
    <property type="evidence" value="ECO:0007669"/>
    <property type="project" value="UniProtKB-ARBA"/>
</dbReference>
<keyword evidence="15" id="KW-0234">DNA repair</keyword>
<dbReference type="Pfam" id="PF13851">
    <property type="entry name" value="GAS"/>
    <property type="match status" value="1"/>
</dbReference>
<dbReference type="GO" id="GO:0030870">
    <property type="term" value="C:Mre11 complex"/>
    <property type="evidence" value="ECO:0007669"/>
    <property type="project" value="InterPro"/>
</dbReference>
<evidence type="ECO:0000313" key="23">
    <source>
        <dbReference type="Proteomes" id="UP001445076"/>
    </source>
</evidence>
<evidence type="ECO:0000256" key="17">
    <source>
        <dbReference type="ARBA" id="ARBA00023254"/>
    </source>
</evidence>
<dbReference type="PANTHER" id="PTHR18867:SF12">
    <property type="entry name" value="DNA REPAIR PROTEIN RAD50"/>
    <property type="match status" value="1"/>
</dbReference>
<comment type="catalytic activity">
    <reaction evidence="18">
        <text>ATP + H2O = ADP + phosphate + H(+)</text>
        <dbReference type="Rhea" id="RHEA:13065"/>
        <dbReference type="ChEBI" id="CHEBI:15377"/>
        <dbReference type="ChEBI" id="CHEBI:15378"/>
        <dbReference type="ChEBI" id="CHEBI:30616"/>
        <dbReference type="ChEBI" id="CHEBI:43474"/>
        <dbReference type="ChEBI" id="CHEBI:456216"/>
    </reaction>
</comment>
<dbReference type="FunFam" id="3.40.50.300:FF:000593">
    <property type="entry name" value="DNA repair protein RAD50"/>
    <property type="match status" value="1"/>
</dbReference>
<keyword evidence="8" id="KW-0547">Nucleotide-binding</keyword>
<evidence type="ECO:0000256" key="3">
    <source>
        <dbReference type="ARBA" id="ARBA00004286"/>
    </source>
</evidence>
<dbReference type="SUPFAM" id="SSF75712">
    <property type="entry name" value="Rad50 coiled-coil Zn hook"/>
    <property type="match status" value="1"/>
</dbReference>
<evidence type="ECO:0000256" key="16">
    <source>
        <dbReference type="ARBA" id="ARBA00023242"/>
    </source>
</evidence>
<comment type="subcellular location">
    <subcellularLocation>
        <location evidence="3">Chromosome</location>
    </subcellularLocation>
    <subcellularLocation>
        <location evidence="2">Nucleus</location>
    </subcellularLocation>
</comment>
<dbReference type="GO" id="GO:0043047">
    <property type="term" value="F:single-stranded telomeric DNA binding"/>
    <property type="evidence" value="ECO:0007669"/>
    <property type="project" value="TreeGrafter"/>
</dbReference>
<feature type="coiled-coil region" evidence="20">
    <location>
        <begin position="514"/>
        <end position="561"/>
    </location>
</feature>
<evidence type="ECO:0000256" key="11">
    <source>
        <dbReference type="ARBA" id="ARBA00022833"/>
    </source>
</evidence>
<evidence type="ECO:0000256" key="15">
    <source>
        <dbReference type="ARBA" id="ARBA00023204"/>
    </source>
</evidence>
<dbReference type="Gene3D" id="1.10.287.1490">
    <property type="match status" value="1"/>
</dbReference>
<feature type="domain" description="Zinc-hook" evidence="21">
    <location>
        <begin position="641"/>
        <end position="738"/>
    </location>
</feature>
<dbReference type="GO" id="GO:0007004">
    <property type="term" value="P:telomere maintenance via telomerase"/>
    <property type="evidence" value="ECO:0007669"/>
    <property type="project" value="TreeGrafter"/>
</dbReference>
<dbReference type="InterPro" id="IPR025593">
    <property type="entry name" value="GAS8_dom"/>
</dbReference>
<keyword evidence="11 19" id="KW-0862">Zinc</keyword>
<dbReference type="InterPro" id="IPR004584">
    <property type="entry name" value="Rad50_eukaryotes"/>
</dbReference>
<keyword evidence="17" id="KW-0469">Meiosis</keyword>
<dbReference type="PROSITE" id="PS51131">
    <property type="entry name" value="ZN_HOOK"/>
    <property type="match status" value="1"/>
</dbReference>
<keyword evidence="16" id="KW-0539">Nucleus</keyword>
<protein>
    <recommendedName>
        <fullName evidence="5">DNA repair protein RAD50</fullName>
    </recommendedName>
</protein>
<feature type="binding site" evidence="19">
    <location>
        <position position="685"/>
    </location>
    <ligand>
        <name>Zn(2+)</name>
        <dbReference type="ChEBI" id="CHEBI:29105"/>
    </ligand>
</feature>
<keyword evidence="9" id="KW-0227">DNA damage</keyword>
<feature type="coiled-coil region" evidence="20">
    <location>
        <begin position="798"/>
        <end position="914"/>
    </location>
</feature>
<evidence type="ECO:0000256" key="13">
    <source>
        <dbReference type="ARBA" id="ARBA00022842"/>
    </source>
</evidence>
<evidence type="ECO:0000256" key="18">
    <source>
        <dbReference type="ARBA" id="ARBA00049360"/>
    </source>
</evidence>
<dbReference type="Gene3D" id="3.40.50.300">
    <property type="entry name" value="P-loop containing nucleotide triphosphate hydrolases"/>
    <property type="match status" value="2"/>
</dbReference>
<sequence length="1309" mass="151949">MSRIDRLAIQGIRSFGPDEPRKIQFFSPLTLILGQNGCGKTTIIESLKYISTGEVPPGCGRGGSFVHDPKMAKELTVRGQIKLLFQDTRGQLMVTTRSLETTQKAKKLECKTLDATIKRMAPDGTSITMSSKCSDFEALMASSLGVSKSILNNVIFCHQEEANWPLDEGKKVKDRFDAIFNATKYIKCLETIRKLRLEVKAKIKNLQDILVELKKWKEEANRKRVDLKSNEDKHKNIEAEKQGLTSELEPVILRLKQISNIEGDIGRIREELSGKQHQLESLRRTQDELRATLREQFTCSDEELYNMIKDFQRDLEQKEADQSRLESQVYDLEREVEKTQDEVARAVRRQGELESAHNRQKNHIDRRNKLMTNIVEEFTITEFLGIQNFKDEQADSMLSQLLKIIKEERGNILAKKEECEKEEAKIQSEIDDLRSREAALDHEVKIKGTQLEELGRKMRQAKQTLSLNESRFSLNDLNEIKTELLEVDQMIVAEEGKLDIHKVMEEIDGGKKKRREVEYKLDEIKRVLARMNRQAEARSQYDIHVKERKDLENKVAYLKRKYIDELEHLLGEVPEDNLKNKVEACTVNLKSRISELRRDMDKLNKRKTQLDTSIKGHKQQIERKEKDIKDLETNIYTMCQGKDLDIALEKSKKVKDELTRDRGDLSSSITVLTRFTDKLKLRDCCPLCHRDFSTKDEVNQLIEELERKVSSVPGKLESVKEKLAKEEKLHEQMIQLKPQRDQANRAAAELEKIRAQMNAETSELEAVCLELESKTEILEINQSDEETATQMQPDIIMIDNNLRKIKQLKDQIEDLQATLGSSDGGIGMEEAMSQQSHLEDELRKSQTKVEDLQDQLQEHKEKVQVLKDRKLRLCSQELNMKTKLQETEKLKEEVSRLEEDRKRLMEERDAAQAEVAPFKYQITSKLGEKTKVIQGKEAWIETQNQKVIMISEKHRSVNELQKSIASYVTGGEEKQLMESRQQVTSIQAKVASLESSKRSLEEQNRNIHKEITNQRERKRGLDDEKKIRDKEIQAKQLEQSITVLEERITGFDYKTLIDEKNHLNEKWHTLQNKRAALDGRLLEVKRVIQDLESDLKRKDIRDAEKNYRDKFVEMKCTDMAANDMNKYYKALDTAIMRFHNDKMKTINGIIRELWRTTYKGNDIDYIEIKTDESESQGADKRRTYHYRVVMVKNDVEMDMRGRCSAGQKVLASLIIRMALAETFSANCGILALDEPTTNLDRENIDALSYALLSIANKKTHQRNFQLIVITHDREFLEKMSHAEFLDCYYKLSRDERGLSTISCCEISEL</sequence>
<keyword evidence="14 20" id="KW-0175">Coiled coil</keyword>
<evidence type="ECO:0000256" key="14">
    <source>
        <dbReference type="ARBA" id="ARBA00023054"/>
    </source>
</evidence>
<evidence type="ECO:0000256" key="4">
    <source>
        <dbReference type="ARBA" id="ARBA00009439"/>
    </source>
</evidence>
<feature type="coiled-coil region" evidence="20">
    <location>
        <begin position="199"/>
        <end position="349"/>
    </location>
</feature>
<evidence type="ECO:0000256" key="9">
    <source>
        <dbReference type="ARBA" id="ARBA00022763"/>
    </source>
</evidence>
<keyword evidence="23" id="KW-1185">Reference proteome</keyword>
<dbReference type="GO" id="GO:0003691">
    <property type="term" value="F:double-stranded telomeric DNA binding"/>
    <property type="evidence" value="ECO:0007669"/>
    <property type="project" value="TreeGrafter"/>
</dbReference>
<dbReference type="GO" id="GO:0000794">
    <property type="term" value="C:condensed nuclear chromosome"/>
    <property type="evidence" value="ECO:0007669"/>
    <property type="project" value="TreeGrafter"/>
</dbReference>
<evidence type="ECO:0000259" key="21">
    <source>
        <dbReference type="PROSITE" id="PS51131"/>
    </source>
</evidence>
<evidence type="ECO:0000256" key="5">
    <source>
        <dbReference type="ARBA" id="ARBA00017893"/>
    </source>
</evidence>
<keyword evidence="6" id="KW-0158">Chromosome</keyword>
<organism evidence="22 23">
    <name type="scientific">Cherax quadricarinatus</name>
    <name type="common">Australian red claw crayfish</name>
    <dbReference type="NCBI Taxonomy" id="27406"/>
    <lineage>
        <taxon>Eukaryota</taxon>
        <taxon>Metazoa</taxon>
        <taxon>Ecdysozoa</taxon>
        <taxon>Arthropoda</taxon>
        <taxon>Crustacea</taxon>
        <taxon>Multicrustacea</taxon>
        <taxon>Malacostraca</taxon>
        <taxon>Eumalacostraca</taxon>
        <taxon>Eucarida</taxon>
        <taxon>Decapoda</taxon>
        <taxon>Pleocyemata</taxon>
        <taxon>Astacidea</taxon>
        <taxon>Parastacoidea</taxon>
        <taxon>Parastacidae</taxon>
        <taxon>Cherax</taxon>
    </lineage>
</organism>
<keyword evidence="13" id="KW-0460">Magnesium</keyword>
<dbReference type="GO" id="GO:0070192">
    <property type="term" value="P:chromosome organization involved in meiotic cell cycle"/>
    <property type="evidence" value="ECO:0007669"/>
    <property type="project" value="TreeGrafter"/>
</dbReference>
<dbReference type="Pfam" id="PF04423">
    <property type="entry name" value="Rad50_zn_hook"/>
    <property type="match status" value="1"/>
</dbReference>
<comment type="caution">
    <text evidence="22">The sequence shown here is derived from an EMBL/GenBank/DDBJ whole genome shotgun (WGS) entry which is preliminary data.</text>
</comment>
<keyword evidence="12" id="KW-0067">ATP-binding</keyword>
<evidence type="ECO:0000256" key="8">
    <source>
        <dbReference type="ARBA" id="ARBA00022741"/>
    </source>
</evidence>
<evidence type="ECO:0000256" key="12">
    <source>
        <dbReference type="ARBA" id="ARBA00022840"/>
    </source>
</evidence>
<dbReference type="GO" id="GO:0048870">
    <property type="term" value="P:cell motility"/>
    <property type="evidence" value="ECO:0007669"/>
    <property type="project" value="InterPro"/>
</dbReference>
<dbReference type="InterPro" id="IPR013134">
    <property type="entry name" value="Zn_hook_RAD50"/>
</dbReference>
<reference evidence="22 23" key="1">
    <citation type="journal article" date="2024" name="BMC Genomics">
        <title>Genome assembly of redclaw crayfish (Cherax quadricarinatus) provides insights into its immune adaptation and hypoxia tolerance.</title>
        <authorList>
            <person name="Liu Z."/>
            <person name="Zheng J."/>
            <person name="Li H."/>
            <person name="Fang K."/>
            <person name="Wang S."/>
            <person name="He J."/>
            <person name="Zhou D."/>
            <person name="Weng S."/>
            <person name="Chi M."/>
            <person name="Gu Z."/>
            <person name="He J."/>
            <person name="Li F."/>
            <person name="Wang M."/>
        </authorList>
    </citation>
    <scope>NUCLEOTIDE SEQUENCE [LARGE SCALE GENOMIC DNA]</scope>
    <source>
        <strain evidence="22">ZL_2023a</strain>
    </source>
</reference>
<dbReference type="GO" id="GO:0046872">
    <property type="term" value="F:metal ion binding"/>
    <property type="evidence" value="ECO:0007669"/>
    <property type="project" value="UniProtKB-UniRule"/>
</dbReference>
<dbReference type="GO" id="GO:0051880">
    <property type="term" value="F:G-quadruplex DNA binding"/>
    <property type="evidence" value="ECO:0007669"/>
    <property type="project" value="TreeGrafter"/>
</dbReference>
<dbReference type="Pfam" id="PF13476">
    <property type="entry name" value="AAA_23"/>
    <property type="match status" value="1"/>
</dbReference>
<evidence type="ECO:0000256" key="6">
    <source>
        <dbReference type="ARBA" id="ARBA00022454"/>
    </source>
</evidence>
<dbReference type="InterPro" id="IPR027417">
    <property type="entry name" value="P-loop_NTPase"/>
</dbReference>
<dbReference type="InterPro" id="IPR038729">
    <property type="entry name" value="Rad50/SbcC_AAA"/>
</dbReference>
<dbReference type="Proteomes" id="UP001445076">
    <property type="component" value="Unassembled WGS sequence"/>
</dbReference>
<comment type="cofactor">
    <cofactor evidence="1">
        <name>Zn(2+)</name>
        <dbReference type="ChEBI" id="CHEBI:29105"/>
    </cofactor>
</comment>
<evidence type="ECO:0000256" key="2">
    <source>
        <dbReference type="ARBA" id="ARBA00004123"/>
    </source>
</evidence>
<feature type="binding site" evidence="19">
    <location>
        <position position="688"/>
    </location>
    <ligand>
        <name>Zn(2+)</name>
        <dbReference type="ChEBI" id="CHEBI:29105"/>
    </ligand>
</feature>
<dbReference type="SUPFAM" id="SSF52540">
    <property type="entry name" value="P-loop containing nucleoside triphosphate hydrolases"/>
    <property type="match status" value="2"/>
</dbReference>
<evidence type="ECO:0000256" key="10">
    <source>
        <dbReference type="ARBA" id="ARBA00022801"/>
    </source>
</evidence>
<feature type="coiled-coil region" evidence="20">
    <location>
        <begin position="402"/>
        <end position="471"/>
    </location>
</feature>
<comment type="similarity">
    <text evidence="4">Belongs to the SMC family. RAD50 subfamily.</text>
</comment>
<keyword evidence="7 19" id="KW-0479">Metal-binding</keyword>
<dbReference type="Pfam" id="PF13558">
    <property type="entry name" value="SbcC_Walker_B"/>
    <property type="match status" value="1"/>
</dbReference>